<reference evidence="1" key="1">
    <citation type="submission" date="2020-03" db="EMBL/GenBank/DDBJ databases">
        <title>Psychroflexus Maritimus sp. nov., isolate from marine sediment.</title>
        <authorList>
            <person name="Zhong Y.-L."/>
        </authorList>
    </citation>
    <scope>NUCLEOTIDE SEQUENCE</scope>
    <source>
        <strain evidence="1">C1</strain>
    </source>
</reference>
<dbReference type="AlphaFoldDB" id="A0A967DXI9"/>
<protein>
    <submittedName>
        <fullName evidence="1">DUF2851 family protein</fullName>
    </submittedName>
</protein>
<sequence>MTEDFIHYLWKFKKFESNNAKTQQGESLEILHLGWHNQDESGPDFFNAKIKIGNQLWAGNVEIHIKSSDWYQHKHQEDSAYDNVILHVVWEDDVEVYRKDNSLVPSFQLKELANKEAQKTFENLLYQPKQFINCEFAFSDFEDFQIQSWLERVFIERLEVKSKLVLDLLASSKNNWEAVFFVLLTKNFGLNVNGESFLSLAHSFDFGILRKLASNQLALEALFLGQSHLLSKASDKAYVQKLQQEYDFLVNKYQLNNKQVVVPKFFRLRPHNFPSLRLAQLASLYAQNTDFFNVLLRLDSATEVRNLFKVELNSFWKTHYSLTKESNASSKKLSKSFIDLIIINTVVPVQFSFAKFTANAYLQQKALDLIASIKPEVNRYTKGFKKMKKTIPENALQSQALIHLKKEYCDMNKCLSCNLGTSLIGKR</sequence>
<dbReference type="InterPro" id="IPR021272">
    <property type="entry name" value="DUF2851"/>
</dbReference>
<comment type="caution">
    <text evidence="1">The sequence shown here is derived from an EMBL/GenBank/DDBJ whole genome shotgun (WGS) entry which is preliminary data.</text>
</comment>
<organism evidence="1 2">
    <name type="scientific">Psychroflexus maritimus</name>
    <dbReference type="NCBI Taxonomy" id="2714865"/>
    <lineage>
        <taxon>Bacteria</taxon>
        <taxon>Pseudomonadati</taxon>
        <taxon>Bacteroidota</taxon>
        <taxon>Flavobacteriia</taxon>
        <taxon>Flavobacteriales</taxon>
        <taxon>Flavobacteriaceae</taxon>
        <taxon>Psychroflexus</taxon>
    </lineage>
</organism>
<evidence type="ECO:0000313" key="1">
    <source>
        <dbReference type="EMBL" id="NGZ88715.1"/>
    </source>
</evidence>
<evidence type="ECO:0000313" key="2">
    <source>
        <dbReference type="Proteomes" id="UP000643701"/>
    </source>
</evidence>
<proteinExistence type="predicted"/>
<dbReference type="Pfam" id="PF11013">
    <property type="entry name" value="DUF2851"/>
    <property type="match status" value="1"/>
</dbReference>
<keyword evidence="2" id="KW-1185">Reference proteome</keyword>
<name>A0A967DXI9_9FLAO</name>
<dbReference type="EMBL" id="JAANAS010000001">
    <property type="protein sequence ID" value="NGZ88715.1"/>
    <property type="molecule type" value="Genomic_DNA"/>
</dbReference>
<gene>
    <name evidence="1" type="ORF">G7034_00430</name>
</gene>
<accession>A0A967DXI9</accession>
<dbReference type="RefSeq" id="WP_166398983.1">
    <property type="nucleotide sequence ID" value="NZ_JAANAS010000001.1"/>
</dbReference>
<dbReference type="Proteomes" id="UP000643701">
    <property type="component" value="Unassembled WGS sequence"/>
</dbReference>